<dbReference type="PANTHER" id="PTHR43792:SF1">
    <property type="entry name" value="N-ACETYLTRANSFERASE DOMAIN-CONTAINING PROTEIN"/>
    <property type="match status" value="1"/>
</dbReference>
<reference evidence="2 3" key="1">
    <citation type="submission" date="2024-06" db="EMBL/GenBank/DDBJ databases">
        <authorList>
            <person name="Li F."/>
        </authorList>
    </citation>
    <scope>NUCLEOTIDE SEQUENCE [LARGE SCALE GENOMIC DNA]</scope>
    <source>
        <strain evidence="2 3">GXAS 311</strain>
    </source>
</reference>
<comment type="caution">
    <text evidence="2">The sequence shown here is derived from an EMBL/GenBank/DDBJ whole genome shotgun (WGS) entry which is preliminary data.</text>
</comment>
<dbReference type="SUPFAM" id="SSF55729">
    <property type="entry name" value="Acyl-CoA N-acyltransferases (Nat)"/>
    <property type="match status" value="1"/>
</dbReference>
<dbReference type="Gene3D" id="3.40.630.30">
    <property type="match status" value="1"/>
</dbReference>
<proteinExistence type="predicted"/>
<dbReference type="InterPro" id="IPR000182">
    <property type="entry name" value="GNAT_dom"/>
</dbReference>
<dbReference type="RefSeq" id="WP_353897705.1">
    <property type="nucleotide sequence ID" value="NZ_JBEVCJ010000035.1"/>
</dbReference>
<sequence>MNMIVKATERLCYRQLTVDDADMLFELESDPEVLRYINGGNPVTRKEFDKVYIPRMESFFNAEQGWGLWKIGLKPDDTYLGWILIRPMGFFSGEPEWNNIEIGWRLKKEFWGKGYATEAALNFKNALFNVESVNKITALAEEGNAGSIAIMKKIGMNFINVEVVEHDLLGKIQVVIYEVDK</sequence>
<dbReference type="PANTHER" id="PTHR43792">
    <property type="entry name" value="GNAT FAMILY, PUTATIVE (AFU_ORTHOLOGUE AFUA_3G00765)-RELATED-RELATED"/>
    <property type="match status" value="1"/>
</dbReference>
<protein>
    <submittedName>
        <fullName evidence="2">GNAT family N-acetyltransferase</fullName>
    </submittedName>
</protein>
<evidence type="ECO:0000259" key="1">
    <source>
        <dbReference type="PROSITE" id="PS51186"/>
    </source>
</evidence>
<dbReference type="Pfam" id="PF13302">
    <property type="entry name" value="Acetyltransf_3"/>
    <property type="match status" value="1"/>
</dbReference>
<name>A0ABV2C027_9GAMM</name>
<dbReference type="InterPro" id="IPR051531">
    <property type="entry name" value="N-acetyltransferase"/>
</dbReference>
<keyword evidence="3" id="KW-1185">Reference proteome</keyword>
<organism evidence="2 3">
    <name type="scientific">Aliikangiella maris</name>
    <dbReference type="NCBI Taxonomy" id="3162458"/>
    <lineage>
        <taxon>Bacteria</taxon>
        <taxon>Pseudomonadati</taxon>
        <taxon>Pseudomonadota</taxon>
        <taxon>Gammaproteobacteria</taxon>
        <taxon>Oceanospirillales</taxon>
        <taxon>Pleioneaceae</taxon>
        <taxon>Aliikangiella</taxon>
    </lineage>
</organism>
<dbReference type="Proteomes" id="UP001548189">
    <property type="component" value="Unassembled WGS sequence"/>
</dbReference>
<evidence type="ECO:0000313" key="2">
    <source>
        <dbReference type="EMBL" id="MET1257122.1"/>
    </source>
</evidence>
<feature type="domain" description="N-acetyltransferase" evidence="1">
    <location>
        <begin position="11"/>
        <end position="181"/>
    </location>
</feature>
<evidence type="ECO:0000313" key="3">
    <source>
        <dbReference type="Proteomes" id="UP001548189"/>
    </source>
</evidence>
<dbReference type="PROSITE" id="PS51186">
    <property type="entry name" value="GNAT"/>
    <property type="match status" value="1"/>
</dbReference>
<dbReference type="InterPro" id="IPR016181">
    <property type="entry name" value="Acyl_CoA_acyltransferase"/>
</dbReference>
<gene>
    <name evidence="2" type="ORF">ABVT43_18405</name>
</gene>
<dbReference type="EMBL" id="JBEVCJ010000035">
    <property type="protein sequence ID" value="MET1257122.1"/>
    <property type="molecule type" value="Genomic_DNA"/>
</dbReference>
<accession>A0ABV2C027</accession>